<proteinExistence type="predicted"/>
<dbReference type="Proteomes" id="UP001480595">
    <property type="component" value="Unassembled WGS sequence"/>
</dbReference>
<evidence type="ECO:0000313" key="2">
    <source>
        <dbReference type="Proteomes" id="UP001480595"/>
    </source>
</evidence>
<protein>
    <submittedName>
        <fullName evidence="1">Uncharacterized protein</fullName>
    </submittedName>
</protein>
<comment type="caution">
    <text evidence="1">The sequence shown here is derived from an EMBL/GenBank/DDBJ whole genome shotgun (WGS) entry which is preliminary data.</text>
</comment>
<dbReference type="EMBL" id="JAQQWL010000006">
    <property type="protein sequence ID" value="KAK8070082.1"/>
    <property type="molecule type" value="Genomic_DNA"/>
</dbReference>
<organism evidence="1 2">
    <name type="scientific">Apiospora phragmitis</name>
    <dbReference type="NCBI Taxonomy" id="2905665"/>
    <lineage>
        <taxon>Eukaryota</taxon>
        <taxon>Fungi</taxon>
        <taxon>Dikarya</taxon>
        <taxon>Ascomycota</taxon>
        <taxon>Pezizomycotina</taxon>
        <taxon>Sordariomycetes</taxon>
        <taxon>Xylariomycetidae</taxon>
        <taxon>Amphisphaeriales</taxon>
        <taxon>Apiosporaceae</taxon>
        <taxon>Apiospora</taxon>
    </lineage>
</organism>
<keyword evidence="2" id="KW-1185">Reference proteome</keyword>
<gene>
    <name evidence="1" type="ORF">PG994_006698</name>
</gene>
<evidence type="ECO:0000313" key="1">
    <source>
        <dbReference type="EMBL" id="KAK8070082.1"/>
    </source>
</evidence>
<reference evidence="1 2" key="1">
    <citation type="submission" date="2023-01" db="EMBL/GenBank/DDBJ databases">
        <title>Analysis of 21 Apiospora genomes using comparative genomics revels a genus with tremendous synthesis potential of carbohydrate active enzymes and secondary metabolites.</title>
        <authorList>
            <person name="Sorensen T."/>
        </authorList>
    </citation>
    <scope>NUCLEOTIDE SEQUENCE [LARGE SCALE GENOMIC DNA]</scope>
    <source>
        <strain evidence="1 2">CBS 135458</strain>
    </source>
</reference>
<sequence length="227" mass="25311">MCFMIKRYVACVVFGHCIKEKPSYDREPCEQASAQGVWELCKEVEVKYAPEFTFPSCPTCSSMETWIFNRVKASMAENREAGRCEKPTLTEALLEQFRGKIDAPDRALVVTLATLTSSIEALALADTEEGQEDHAGSWVDRHVGQTSDRVSMDGMTEQFGSWVTAVYKLKIIEDAMVIAEAEALVCYKARLEYLGVWQLFLSLAGIGPELDPEIQNDGTNDTAKEMS</sequence>
<dbReference type="GeneID" id="92091170"/>
<accession>A0ABR1VFU9</accession>
<dbReference type="RefSeq" id="XP_066717376.1">
    <property type="nucleotide sequence ID" value="XM_066858107.1"/>
</dbReference>
<name>A0ABR1VFU9_9PEZI</name>